<dbReference type="Pfam" id="PF00924">
    <property type="entry name" value="MS_channel_2nd"/>
    <property type="match status" value="1"/>
</dbReference>
<evidence type="ECO:0000259" key="8">
    <source>
        <dbReference type="Pfam" id="PF00924"/>
    </source>
</evidence>
<dbReference type="AlphaFoldDB" id="Q30Y85"/>
<comment type="subcellular location">
    <subcellularLocation>
        <location evidence="1">Cell membrane</location>
        <topology evidence="1">Multi-pass membrane protein</topology>
    </subcellularLocation>
</comment>
<feature type="domain" description="Mechanosensitive ion channel transmembrane helices 2/3" evidence="10">
    <location>
        <begin position="65"/>
        <end position="105"/>
    </location>
</feature>
<organism evidence="11 12">
    <name type="scientific">Oleidesulfovibrio alaskensis (strain ATCC BAA-1058 / DSM 17464 / G20)</name>
    <name type="common">Desulfovibrio alaskensis</name>
    <dbReference type="NCBI Taxonomy" id="207559"/>
    <lineage>
        <taxon>Bacteria</taxon>
        <taxon>Pseudomonadati</taxon>
        <taxon>Thermodesulfobacteriota</taxon>
        <taxon>Desulfovibrionia</taxon>
        <taxon>Desulfovibrionales</taxon>
        <taxon>Desulfovibrionaceae</taxon>
        <taxon>Oleidesulfovibrio</taxon>
    </lineage>
</organism>
<dbReference type="PANTHER" id="PTHR30221:SF1">
    <property type="entry name" value="SMALL-CONDUCTANCE MECHANOSENSITIVE CHANNEL"/>
    <property type="match status" value="1"/>
</dbReference>
<proteinExistence type="inferred from homology"/>
<evidence type="ECO:0000256" key="2">
    <source>
        <dbReference type="ARBA" id="ARBA00008017"/>
    </source>
</evidence>
<protein>
    <submittedName>
        <fullName evidence="11">MscS Mechanosensitive ion channel</fullName>
    </submittedName>
</protein>
<comment type="similarity">
    <text evidence="2">Belongs to the MscS (TC 1.A.23) family.</text>
</comment>
<dbReference type="GO" id="GO:0008381">
    <property type="term" value="F:mechanosensitive monoatomic ion channel activity"/>
    <property type="evidence" value="ECO:0007669"/>
    <property type="project" value="InterPro"/>
</dbReference>
<dbReference type="InterPro" id="IPR045275">
    <property type="entry name" value="MscS_archaea/bacteria_type"/>
</dbReference>
<evidence type="ECO:0000256" key="4">
    <source>
        <dbReference type="ARBA" id="ARBA00022692"/>
    </source>
</evidence>
<dbReference type="SUPFAM" id="SSF50182">
    <property type="entry name" value="Sm-like ribonucleoproteins"/>
    <property type="match status" value="1"/>
</dbReference>
<evidence type="ECO:0000259" key="9">
    <source>
        <dbReference type="Pfam" id="PF21082"/>
    </source>
</evidence>
<evidence type="ECO:0000259" key="10">
    <source>
        <dbReference type="Pfam" id="PF21088"/>
    </source>
</evidence>
<dbReference type="Gene3D" id="2.30.30.60">
    <property type="match status" value="1"/>
</dbReference>
<keyword evidence="4 7" id="KW-0812">Transmembrane</keyword>
<dbReference type="SUPFAM" id="SSF82861">
    <property type="entry name" value="Mechanosensitive channel protein MscS (YggB), transmembrane region"/>
    <property type="match status" value="1"/>
</dbReference>
<dbReference type="InterPro" id="IPR006685">
    <property type="entry name" value="MscS_channel_2nd"/>
</dbReference>
<sequence>MDYARLMEEYGDMIIVWLARNGTNLLVALVIAFAGAWLSGRVANLVRKGMELRGIDRLLTGFIRNVIYYVLLVAVLIAAAGQLGIDTTSFLALLGSMGLAVGLAIKDNLANFSSGIMLILFRPFTLGDYVTVAGVSGTVDKLSLSTTLLLTPDNQRIIVPNSKIMSDVIVNVTGNPTRRMDLTFGVGYGDDLALAKKVIEDVVRAQPELLTEPPCTIAVAELGDSSVNLVVRPWVATADYWTVRFRLIEEVKKALDANGISIPYPQRDVHIVQAADQAAGHGV</sequence>
<keyword evidence="3" id="KW-1003">Cell membrane</keyword>
<dbReference type="Gene3D" id="1.10.287.1260">
    <property type="match status" value="1"/>
</dbReference>
<dbReference type="GO" id="GO:0005886">
    <property type="term" value="C:plasma membrane"/>
    <property type="evidence" value="ECO:0007669"/>
    <property type="project" value="UniProtKB-SubCell"/>
</dbReference>
<dbReference type="eggNOG" id="COG0668">
    <property type="taxonomic scope" value="Bacteria"/>
</dbReference>
<feature type="domain" description="Mechanosensitive ion channel MscS C-terminal" evidence="9">
    <location>
        <begin position="182"/>
        <end position="262"/>
    </location>
</feature>
<dbReference type="Pfam" id="PF05552">
    <property type="entry name" value="MS_channel_1st_1"/>
    <property type="match status" value="1"/>
</dbReference>
<keyword evidence="6 7" id="KW-0472">Membrane</keyword>
<keyword evidence="5 7" id="KW-1133">Transmembrane helix</keyword>
<dbReference type="STRING" id="207559.Dde_2565"/>
<name>Q30Y85_OLEA2</name>
<dbReference type="InterPro" id="IPR011014">
    <property type="entry name" value="MscS_channel_TM-2"/>
</dbReference>
<dbReference type="PANTHER" id="PTHR30221">
    <property type="entry name" value="SMALL-CONDUCTANCE MECHANOSENSITIVE CHANNEL"/>
    <property type="match status" value="1"/>
</dbReference>
<dbReference type="Proteomes" id="UP000002710">
    <property type="component" value="Chromosome"/>
</dbReference>
<dbReference type="InterPro" id="IPR008910">
    <property type="entry name" value="MSC_TM_helix"/>
</dbReference>
<evidence type="ECO:0000256" key="1">
    <source>
        <dbReference type="ARBA" id="ARBA00004651"/>
    </source>
</evidence>
<dbReference type="RefSeq" id="WP_011368410.1">
    <property type="nucleotide sequence ID" value="NC_007519.1"/>
</dbReference>
<feature type="transmembrane region" description="Helical" evidence="7">
    <location>
        <begin position="66"/>
        <end position="85"/>
    </location>
</feature>
<dbReference type="InterPro" id="IPR049142">
    <property type="entry name" value="MS_channel_1st"/>
</dbReference>
<dbReference type="HOGENOM" id="CLU_037945_1_1_7"/>
<dbReference type="InterPro" id="IPR023408">
    <property type="entry name" value="MscS_beta-dom_sf"/>
</dbReference>
<dbReference type="SUPFAM" id="SSF82689">
    <property type="entry name" value="Mechanosensitive channel protein MscS (YggB), C-terminal domain"/>
    <property type="match status" value="1"/>
</dbReference>
<feature type="domain" description="Mechanosensitive ion channel MscS" evidence="8">
    <location>
        <begin position="109"/>
        <end position="173"/>
    </location>
</feature>
<dbReference type="Pfam" id="PF21082">
    <property type="entry name" value="MS_channel_3rd"/>
    <property type="match status" value="1"/>
</dbReference>
<dbReference type="Pfam" id="PF21088">
    <property type="entry name" value="MS_channel_1st"/>
    <property type="match status" value="1"/>
</dbReference>
<evidence type="ECO:0000256" key="5">
    <source>
        <dbReference type="ARBA" id="ARBA00022989"/>
    </source>
</evidence>
<dbReference type="EMBL" id="CP000112">
    <property type="protein sequence ID" value="ABB39361.1"/>
    <property type="molecule type" value="Genomic_DNA"/>
</dbReference>
<dbReference type="Gene3D" id="3.30.70.100">
    <property type="match status" value="1"/>
</dbReference>
<evidence type="ECO:0000256" key="7">
    <source>
        <dbReference type="SAM" id="Phobius"/>
    </source>
</evidence>
<accession>Q30Y85</accession>
<evidence type="ECO:0000256" key="6">
    <source>
        <dbReference type="ARBA" id="ARBA00023136"/>
    </source>
</evidence>
<dbReference type="KEGG" id="dde:Dde_2565"/>
<evidence type="ECO:0000256" key="3">
    <source>
        <dbReference type="ARBA" id="ARBA00022475"/>
    </source>
</evidence>
<dbReference type="InterPro" id="IPR010920">
    <property type="entry name" value="LSM_dom_sf"/>
</dbReference>
<keyword evidence="12" id="KW-1185">Reference proteome</keyword>
<evidence type="ECO:0000313" key="11">
    <source>
        <dbReference type="EMBL" id="ABB39361.1"/>
    </source>
</evidence>
<dbReference type="InterPro" id="IPR049278">
    <property type="entry name" value="MS_channel_C"/>
</dbReference>
<reference evidence="11 12" key="1">
    <citation type="journal article" date="2011" name="J. Bacteriol.">
        <title>Complete genome sequence and updated annotation of Desulfovibrio alaskensis G20.</title>
        <authorList>
            <person name="Hauser L.J."/>
            <person name="Land M.L."/>
            <person name="Brown S.D."/>
            <person name="Larimer F."/>
            <person name="Keller K.L."/>
            <person name="Rapp-Giles B.J."/>
            <person name="Price M.N."/>
            <person name="Lin M."/>
            <person name="Bruce D.C."/>
            <person name="Detter J.C."/>
            <person name="Tapia R."/>
            <person name="Han C.S."/>
            <person name="Goodwin L.A."/>
            <person name="Cheng J.F."/>
            <person name="Pitluck S."/>
            <person name="Copeland A."/>
            <person name="Lucas S."/>
            <person name="Nolan M."/>
            <person name="Lapidus A.L."/>
            <person name="Palumbo A.V."/>
            <person name="Wall J.D."/>
        </authorList>
    </citation>
    <scope>NUCLEOTIDE SEQUENCE [LARGE SCALE GENOMIC DNA]</scope>
    <source>
        <strain evidence="12">ATCC BAA 1058 / DSM 17464 / G20</strain>
    </source>
</reference>
<dbReference type="InterPro" id="IPR011066">
    <property type="entry name" value="MscS_channel_C_sf"/>
</dbReference>
<feature type="transmembrane region" description="Helical" evidence="7">
    <location>
        <begin position="91"/>
        <end position="109"/>
    </location>
</feature>
<gene>
    <name evidence="11" type="ordered locus">Dde_2565</name>
</gene>
<feature type="transmembrane region" description="Helical" evidence="7">
    <location>
        <begin position="25"/>
        <end position="46"/>
    </location>
</feature>
<evidence type="ECO:0000313" key="12">
    <source>
        <dbReference type="Proteomes" id="UP000002710"/>
    </source>
</evidence>